<sequence>MNRADLRALTEDALVALANRGLVKRARRESTAVGIEVSDDGTVTASYPDGTASVLPPATGLDGGTCSCGAPGVCRHLLAAVLAYQRTQEPETPADSAGGRQEEPGGQAVTWSPGHVTDEELTARFGARALATARRMREAGLSARVHREPLSVELPAATVRFLVPGDLGYIDCDARESARPALVVLAVWVFREADRIAPETRDTVVDFGASGVGDLSSTASVVNDLLLDGVATAGPVLTAALRRERAALDRAGLRWPVAVLGELVEQLDAYERRAAAHEPVRVADLIAESHARIRVPPSAQSLGADEPAETPLKQVRLVALGARAGRSEEEDTADVYLAHPGSGTVLVLKQRWERRPGSPPVGVRRVAGTTLAALARSNVVSEAAVRSAGRTVRFGGGGLSRTAVTPVGDAWDDLAVTDVAALLADLAAAPPRLVRARVAAEHMRVLPVVEVLDTDYDPGAQRFEAVVGTPDGARVTISLTHRPDAPAALDTLARLLAEGPTAVTGTVRRARGTLVLDPVAVRTATGVGVLDLEEPDATTLVPAGTPELDPLTGVLDAGLSVLAEAAHRGLRHLPPTLADRVSDVAARCDRVGLAGCGAVLRAWGARAEPAAWLAAQIRLTVAAELR</sequence>
<dbReference type="RefSeq" id="WP_005456147.1">
    <property type="nucleotide sequence ID" value="NZ_CM001440.1"/>
</dbReference>
<name>H5XPP1_9PSEU</name>
<proteinExistence type="predicted"/>
<gene>
    <name evidence="4" type="ORF">SaccyDRAFT_2235</name>
</gene>
<dbReference type="OrthoDB" id="242553at2"/>
<dbReference type="Proteomes" id="UP000002791">
    <property type="component" value="Chromosome"/>
</dbReference>
<keyword evidence="1" id="KW-0862">Zinc</keyword>
<keyword evidence="1" id="KW-0479">Metal-binding</keyword>
<evidence type="ECO:0000256" key="2">
    <source>
        <dbReference type="SAM" id="MobiDB-lite"/>
    </source>
</evidence>
<keyword evidence="5" id="KW-1185">Reference proteome</keyword>
<keyword evidence="1" id="KW-0863">Zinc-finger</keyword>
<organism evidence="4 5">
    <name type="scientific">Saccharomonospora cyanea NA-134</name>
    <dbReference type="NCBI Taxonomy" id="882082"/>
    <lineage>
        <taxon>Bacteria</taxon>
        <taxon>Bacillati</taxon>
        <taxon>Actinomycetota</taxon>
        <taxon>Actinomycetes</taxon>
        <taxon>Pseudonocardiales</taxon>
        <taxon>Pseudonocardiaceae</taxon>
        <taxon>Saccharomonospora</taxon>
    </lineage>
</organism>
<dbReference type="EMBL" id="CM001440">
    <property type="protein sequence ID" value="EHR61119.1"/>
    <property type="molecule type" value="Genomic_DNA"/>
</dbReference>
<dbReference type="STRING" id="882082.SaccyDRAFT_2235"/>
<dbReference type="InterPro" id="IPR007527">
    <property type="entry name" value="Znf_SWIM"/>
</dbReference>
<feature type="region of interest" description="Disordered" evidence="2">
    <location>
        <begin position="88"/>
        <end position="113"/>
    </location>
</feature>
<accession>H5XPP1</accession>
<feature type="domain" description="SWIM-type" evidence="3">
    <location>
        <begin position="41"/>
        <end position="85"/>
    </location>
</feature>
<dbReference type="AlphaFoldDB" id="H5XPP1"/>
<dbReference type="HOGENOM" id="CLU_020792_0_0_11"/>
<evidence type="ECO:0000259" key="3">
    <source>
        <dbReference type="PROSITE" id="PS50966"/>
    </source>
</evidence>
<evidence type="ECO:0000313" key="4">
    <source>
        <dbReference type="EMBL" id="EHR61119.1"/>
    </source>
</evidence>
<protein>
    <recommendedName>
        <fullName evidence="3">SWIM-type domain-containing protein</fullName>
    </recommendedName>
</protein>
<dbReference type="PROSITE" id="PS50966">
    <property type="entry name" value="ZF_SWIM"/>
    <property type="match status" value="1"/>
</dbReference>
<evidence type="ECO:0000256" key="1">
    <source>
        <dbReference type="PROSITE-ProRule" id="PRU00325"/>
    </source>
</evidence>
<dbReference type="eggNOG" id="COG4715">
    <property type="taxonomic scope" value="Bacteria"/>
</dbReference>
<evidence type="ECO:0000313" key="5">
    <source>
        <dbReference type="Proteomes" id="UP000002791"/>
    </source>
</evidence>
<dbReference type="GO" id="GO:0008270">
    <property type="term" value="F:zinc ion binding"/>
    <property type="evidence" value="ECO:0007669"/>
    <property type="project" value="UniProtKB-KW"/>
</dbReference>
<reference evidence="4 5" key="1">
    <citation type="submission" date="2011-11" db="EMBL/GenBank/DDBJ databases">
        <title>The Noncontiguous Finished sequence of Saccharomonospora cyanea NA-134.</title>
        <authorList>
            <consortium name="US DOE Joint Genome Institute"/>
            <person name="Lucas S."/>
            <person name="Han J."/>
            <person name="Lapidus A."/>
            <person name="Cheng J.-F."/>
            <person name="Goodwin L."/>
            <person name="Pitluck S."/>
            <person name="Peters L."/>
            <person name="Ovchinnikova G."/>
            <person name="Lu M."/>
            <person name="Detter J.C."/>
            <person name="Han C."/>
            <person name="Tapia R."/>
            <person name="Land M."/>
            <person name="Hauser L."/>
            <person name="Kyrpides N."/>
            <person name="Ivanova N."/>
            <person name="Pagani I."/>
            <person name="Brambilla E.-M."/>
            <person name="Klenk H.-P."/>
            <person name="Woyke T."/>
        </authorList>
    </citation>
    <scope>NUCLEOTIDE SEQUENCE [LARGE SCALE GENOMIC DNA]</scope>
    <source>
        <strain evidence="4 5">NA-134</strain>
    </source>
</reference>